<evidence type="ECO:0000313" key="5">
    <source>
        <dbReference type="WormBase" id="Bm9884"/>
    </source>
</evidence>
<reference evidence="2" key="3">
    <citation type="submission" date="2019-04" db="EMBL/GenBank/DDBJ databases">
        <authorList>
            <person name="Howe K."/>
            <person name="Paulini M."/>
            <person name="Williams G."/>
        </authorList>
    </citation>
    <scope>NUCLEOTIDE SEQUENCE [LARGE SCALE GENOMIC DNA]</scope>
    <source>
        <strain evidence="2">FR3</strain>
    </source>
</reference>
<reference evidence="1" key="2">
    <citation type="submission" date="2012-12" db="EMBL/GenBank/DDBJ databases">
        <authorList>
            <person name="Gao Y.W."/>
            <person name="Fan S.T."/>
            <person name="Sun H.T."/>
            <person name="Wang Z."/>
            <person name="Gao X.L."/>
            <person name="Li Y.G."/>
            <person name="Wang T.C."/>
            <person name="Zhang K."/>
            <person name="Xu W.W."/>
            <person name="Yu Z.J."/>
            <person name="Xia X.Z."/>
        </authorList>
    </citation>
    <scope>NUCLEOTIDE SEQUENCE</scope>
    <source>
        <strain evidence="1">FR3</strain>
    </source>
</reference>
<dbReference type="WBParaSite" id="Bm9884.1">
    <property type="protein sequence ID" value="Bm9884.1"/>
    <property type="gene ID" value="WBGene00230145"/>
</dbReference>
<dbReference type="Proteomes" id="UP000006672">
    <property type="component" value="Unassembled WGS sequence"/>
</dbReference>
<keyword evidence="3" id="KW-1185">Reference proteome</keyword>
<dbReference type="EMBL" id="LN856952">
    <property type="protein sequence ID" value="CDP95815.1"/>
    <property type="molecule type" value="Genomic_DNA"/>
</dbReference>
<dbReference type="KEGG" id="bmy:BM_BM9884"/>
<evidence type="ECO:0000313" key="3">
    <source>
        <dbReference type="Proteomes" id="UP000006672"/>
    </source>
</evidence>
<evidence type="ECO:0000313" key="4">
    <source>
        <dbReference type="WBParaSite" id="Bm9884.1"/>
    </source>
</evidence>
<dbReference type="CTD" id="66060470"/>
<dbReference type="EMBL" id="CAAKNF010000192">
    <property type="protein sequence ID" value="VIO91032.1"/>
    <property type="molecule type" value="Genomic_DNA"/>
</dbReference>
<dbReference type="GeneID" id="66060470"/>
<dbReference type="AlphaFoldDB" id="A0A0J9XV70"/>
<gene>
    <name evidence="1 4 5" type="ORF">Bm9884</name>
    <name evidence="2" type="ORF">BM_BM9884</name>
    <name evidence="1" type="ORF">BM_Bm9884</name>
</gene>
<reference evidence="4" key="4">
    <citation type="submission" date="2019-12" db="UniProtKB">
        <authorList>
            <consortium name="WormBaseParasite"/>
        </authorList>
    </citation>
    <scope>IDENTIFICATION</scope>
</reference>
<proteinExistence type="predicted"/>
<accession>A0A4E9F4Y8</accession>
<name>A0A0J9XV70_BRUMA</name>
<evidence type="ECO:0000313" key="1">
    <source>
        <dbReference type="EMBL" id="CDP95815.1"/>
    </source>
</evidence>
<protein>
    <submittedName>
        <fullName evidence="1 4">Bm9884</fullName>
    </submittedName>
</protein>
<sequence length="78" mass="8765">MSKRRTIYPNGHLQRPLQGVNNAINYLRDSANNNFFVLVRRKSGNAWAICCSNCFRSTPKKGLLLAAEVLDSLIMLIA</sequence>
<organism evidence="1">
    <name type="scientific">Brugia malayi</name>
    <name type="common">Filarial nematode worm</name>
    <dbReference type="NCBI Taxonomy" id="6279"/>
    <lineage>
        <taxon>Eukaryota</taxon>
        <taxon>Metazoa</taxon>
        <taxon>Ecdysozoa</taxon>
        <taxon>Nematoda</taxon>
        <taxon>Chromadorea</taxon>
        <taxon>Rhabditida</taxon>
        <taxon>Spirurina</taxon>
        <taxon>Spiruromorpha</taxon>
        <taxon>Filarioidea</taxon>
        <taxon>Onchocercidae</taxon>
        <taxon>Brugia</taxon>
    </lineage>
</organism>
<reference evidence="1 3" key="1">
    <citation type="journal article" date="2007" name="Science">
        <title>Draft genome of the filarial nematode parasite Brugia malayi.</title>
        <authorList>
            <person name="Ghedin E."/>
            <person name="Wang S."/>
            <person name="Spiro D."/>
            <person name="Caler E."/>
            <person name="Zhao Q."/>
            <person name="Crabtree J."/>
            <person name="Allen J.E."/>
            <person name="Delcher A.L."/>
            <person name="Guiliano D.B."/>
            <person name="Miranda-Saavedra D."/>
            <person name="Angiuoli S.V."/>
            <person name="Creasy T."/>
            <person name="Amedeo P."/>
            <person name="Haas B."/>
            <person name="El-Sayed N.M."/>
            <person name="Wortman J.R."/>
            <person name="Feldblyum T."/>
            <person name="Tallon L."/>
            <person name="Schatz M."/>
            <person name="Shumway M."/>
            <person name="Koo H."/>
            <person name="Salzberg S.L."/>
            <person name="Schobel S."/>
            <person name="Pertea M."/>
            <person name="Pop M."/>
            <person name="White O."/>
            <person name="Barton G.J."/>
            <person name="Carlow C.K."/>
            <person name="Crawford M.J."/>
            <person name="Daub J."/>
            <person name="Dimmic M.W."/>
            <person name="Estes C.F."/>
            <person name="Foster J.M."/>
            <person name="Ganatra M."/>
            <person name="Gregory W.F."/>
            <person name="Johnson N.M."/>
            <person name="Jin J."/>
            <person name="Komuniecki R."/>
            <person name="Korf I."/>
            <person name="Kumar S."/>
            <person name="Laney S."/>
            <person name="Li B.W."/>
            <person name="Li W."/>
            <person name="Lindblom T.H."/>
            <person name="Lustigman S."/>
            <person name="Ma D."/>
            <person name="Maina C.V."/>
            <person name="Martin D.M."/>
            <person name="McCarter J.P."/>
            <person name="McReynolds L."/>
            <person name="Mitreva M."/>
            <person name="Nutman T.B."/>
            <person name="Parkinson J."/>
            <person name="Peregrin-Alvarez J.M."/>
            <person name="Poole C."/>
            <person name="Ren Q."/>
            <person name="Saunders L."/>
            <person name="Sluder A.E."/>
            <person name="Smith K."/>
            <person name="Stanke M."/>
            <person name="Unnasch T.R."/>
            <person name="Ware J."/>
            <person name="Wei A.D."/>
            <person name="Weil G."/>
            <person name="Williams D.J."/>
            <person name="Zhang Y."/>
            <person name="Williams S.A."/>
            <person name="Fraser-Liggett C."/>
            <person name="Slatko B."/>
            <person name="Blaxter M.L."/>
            <person name="Scott A.L."/>
        </authorList>
    </citation>
    <scope>NUCLEOTIDE SEQUENCE</scope>
    <source>
        <strain evidence="1 3">FR3</strain>
    </source>
</reference>
<dbReference type="WormBase" id="Bm9884">
    <property type="protein sequence ID" value="BM19810"/>
    <property type="gene ID" value="WBGene00230145"/>
</dbReference>
<evidence type="ECO:0000313" key="2">
    <source>
        <dbReference type="EMBL" id="VIO91032.1"/>
    </source>
</evidence>
<accession>A0A0J9XV70</accession>
<dbReference type="RefSeq" id="XP_042932659.1">
    <property type="nucleotide sequence ID" value="XM_043076725.1"/>
</dbReference>